<sequence>MAASSRSSALSYVSEKPPASIHQSEHQKSQPPSPLQTGPNATFTSFNNEGYSQRYHHTTFAGDMSRVSWVWGAPANLTRHASKDEDSIQIQVVSEVDAVGQGKMLNPYSEFPPSKINIVEPELNVRDAAYSIRSWRISEMDEGSENDDEDKPTSFTARFPHTVSPRPPESIQDINNEYQHPSYSNTHFQDHVSIASSNTLSYVSDDHQPANPSMSHQSAHNVYPSIHHFQQSSSAAGQSPWGDDQHHNHSHHRETAEHYGNDSQSQQHVMRDAWGEILQPNGHEKRSSFHEHIPENEAGPSRLPPFIPPQSHERLSNHQYHLPPLNTEAPFIPQRLSRASSISMRSGYGKYREPVLPLTAAPGTRHSQPITPITSVTPITPNVPITPSSAKTGSRFKFPTKLLNRTPNAQKTKDAPNRPLKAKVAKDLPQLPQSRLLKKQSPSVKSRNTLIPQEQEIVDLHEVDDGSSWVVYSH</sequence>
<feature type="region of interest" description="Disordered" evidence="1">
    <location>
        <begin position="427"/>
        <end position="450"/>
    </location>
</feature>
<feature type="compositionally biased region" description="Acidic residues" evidence="1">
    <location>
        <begin position="140"/>
        <end position="150"/>
    </location>
</feature>
<dbReference type="AlphaFoldDB" id="A0A409YT69"/>
<dbReference type="InParanoid" id="A0A409YT69"/>
<organism evidence="2 3">
    <name type="scientific">Panaeolus cyanescens</name>
    <dbReference type="NCBI Taxonomy" id="181874"/>
    <lineage>
        <taxon>Eukaryota</taxon>
        <taxon>Fungi</taxon>
        <taxon>Dikarya</taxon>
        <taxon>Basidiomycota</taxon>
        <taxon>Agaricomycotina</taxon>
        <taxon>Agaricomycetes</taxon>
        <taxon>Agaricomycetidae</taxon>
        <taxon>Agaricales</taxon>
        <taxon>Agaricineae</taxon>
        <taxon>Galeropsidaceae</taxon>
        <taxon>Panaeolus</taxon>
    </lineage>
</organism>
<feature type="compositionally biased region" description="Basic and acidic residues" evidence="1">
    <location>
        <begin position="243"/>
        <end position="260"/>
    </location>
</feature>
<feature type="compositionally biased region" description="Low complexity" evidence="1">
    <location>
        <begin position="369"/>
        <end position="389"/>
    </location>
</feature>
<proteinExistence type="predicted"/>
<dbReference type="Proteomes" id="UP000284842">
    <property type="component" value="Unassembled WGS sequence"/>
</dbReference>
<feature type="compositionally biased region" description="Low complexity" evidence="1">
    <location>
        <begin position="1"/>
        <end position="14"/>
    </location>
</feature>
<protein>
    <submittedName>
        <fullName evidence="2">Uncharacterized protein</fullName>
    </submittedName>
</protein>
<keyword evidence="3" id="KW-1185">Reference proteome</keyword>
<feature type="compositionally biased region" description="Basic and acidic residues" evidence="1">
    <location>
        <begin position="285"/>
        <end position="295"/>
    </location>
</feature>
<dbReference type="OrthoDB" id="10447273at2759"/>
<evidence type="ECO:0000256" key="1">
    <source>
        <dbReference type="SAM" id="MobiDB-lite"/>
    </source>
</evidence>
<gene>
    <name evidence="2" type="ORF">CVT24_000649</name>
</gene>
<comment type="caution">
    <text evidence="2">The sequence shown here is derived from an EMBL/GenBank/DDBJ whole genome shotgun (WGS) entry which is preliminary data.</text>
</comment>
<reference evidence="2 3" key="1">
    <citation type="journal article" date="2018" name="Evol. Lett.">
        <title>Horizontal gene cluster transfer increased hallucinogenic mushroom diversity.</title>
        <authorList>
            <person name="Reynolds H.T."/>
            <person name="Vijayakumar V."/>
            <person name="Gluck-Thaler E."/>
            <person name="Korotkin H.B."/>
            <person name="Matheny P.B."/>
            <person name="Slot J.C."/>
        </authorList>
    </citation>
    <scope>NUCLEOTIDE SEQUENCE [LARGE SCALE GENOMIC DNA]</scope>
    <source>
        <strain evidence="2 3">2629</strain>
    </source>
</reference>
<feature type="region of interest" description="Disordered" evidence="1">
    <location>
        <begin position="360"/>
        <end position="395"/>
    </location>
</feature>
<feature type="region of interest" description="Disordered" evidence="1">
    <location>
        <begin position="229"/>
        <end position="267"/>
    </location>
</feature>
<name>A0A409YT69_9AGAR</name>
<dbReference type="EMBL" id="NHTK01000693">
    <property type="protein sequence ID" value="PPR06204.1"/>
    <property type="molecule type" value="Genomic_DNA"/>
</dbReference>
<feature type="region of interest" description="Disordered" evidence="1">
    <location>
        <begin position="140"/>
        <end position="172"/>
    </location>
</feature>
<evidence type="ECO:0000313" key="3">
    <source>
        <dbReference type="Proteomes" id="UP000284842"/>
    </source>
</evidence>
<accession>A0A409YT69</accession>
<feature type="region of interest" description="Disordered" evidence="1">
    <location>
        <begin position="285"/>
        <end position="313"/>
    </location>
</feature>
<evidence type="ECO:0000313" key="2">
    <source>
        <dbReference type="EMBL" id="PPR06204.1"/>
    </source>
</evidence>
<feature type="region of interest" description="Disordered" evidence="1">
    <location>
        <begin position="1"/>
        <end position="43"/>
    </location>
</feature>
<feature type="compositionally biased region" description="Polar residues" evidence="1">
    <location>
        <begin position="440"/>
        <end position="450"/>
    </location>
</feature>